<proteinExistence type="predicted"/>
<dbReference type="GeneID" id="19469706"/>
<evidence type="ECO:0000313" key="3">
    <source>
        <dbReference type="Proteomes" id="UP000016922"/>
    </source>
</evidence>
<dbReference type="InterPro" id="IPR025649">
    <property type="entry name" value="DUF4360"/>
</dbReference>
<dbReference type="OrthoDB" id="152248at2759"/>
<reference evidence="2 3" key="1">
    <citation type="journal article" date="2013" name="BMC Genomics">
        <title>Genomics-driven discovery of the pneumocandin biosynthetic gene cluster in the fungus Glarea lozoyensis.</title>
        <authorList>
            <person name="Chen L."/>
            <person name="Yue Q."/>
            <person name="Zhang X."/>
            <person name="Xiang M."/>
            <person name="Wang C."/>
            <person name="Li S."/>
            <person name="Che Y."/>
            <person name="Ortiz-Lopez F.J."/>
            <person name="Bills G.F."/>
            <person name="Liu X."/>
            <person name="An Z."/>
        </authorList>
    </citation>
    <scope>NUCLEOTIDE SEQUENCE [LARGE SCALE GENOMIC DNA]</scope>
    <source>
        <strain evidence="3">ATCC 20868 / MF5171</strain>
    </source>
</reference>
<dbReference type="STRING" id="1116229.S3DB45"/>
<dbReference type="RefSeq" id="XP_008077952.1">
    <property type="nucleotide sequence ID" value="XM_008079761.1"/>
</dbReference>
<accession>S3DB45</accession>
<dbReference type="KEGG" id="glz:GLAREA_10660"/>
<feature type="signal peptide" evidence="1">
    <location>
        <begin position="1"/>
        <end position="18"/>
    </location>
</feature>
<dbReference type="PANTHER" id="PTHR38847">
    <property type="match status" value="1"/>
</dbReference>
<dbReference type="AlphaFoldDB" id="S3DB45"/>
<dbReference type="Pfam" id="PF14273">
    <property type="entry name" value="DUF4360"/>
    <property type="match status" value="1"/>
</dbReference>
<evidence type="ECO:0000256" key="1">
    <source>
        <dbReference type="SAM" id="SignalP"/>
    </source>
</evidence>
<evidence type="ECO:0008006" key="4">
    <source>
        <dbReference type="Google" id="ProtNLM"/>
    </source>
</evidence>
<keyword evidence="1" id="KW-0732">Signal</keyword>
<dbReference type="EMBL" id="KE145355">
    <property type="protein sequence ID" value="EPE34965.1"/>
    <property type="molecule type" value="Genomic_DNA"/>
</dbReference>
<name>S3DB45_GLAL2</name>
<keyword evidence="3" id="KW-1185">Reference proteome</keyword>
<dbReference type="Proteomes" id="UP000016922">
    <property type="component" value="Unassembled WGS sequence"/>
</dbReference>
<gene>
    <name evidence="2" type="ORF">GLAREA_10660</name>
</gene>
<dbReference type="HOGENOM" id="CLU_1326476_0_0_1"/>
<dbReference type="PANTHER" id="PTHR38847:SF1">
    <property type="entry name" value="PSEUDOURIDINE SYNTHASE RSUA_RLUA-LIKE DOMAIN-CONTAINING PROTEIN"/>
    <property type="match status" value="1"/>
</dbReference>
<organism evidence="2 3">
    <name type="scientific">Glarea lozoyensis (strain ATCC 20868 / MF5171)</name>
    <dbReference type="NCBI Taxonomy" id="1116229"/>
    <lineage>
        <taxon>Eukaryota</taxon>
        <taxon>Fungi</taxon>
        <taxon>Dikarya</taxon>
        <taxon>Ascomycota</taxon>
        <taxon>Pezizomycotina</taxon>
        <taxon>Leotiomycetes</taxon>
        <taxon>Helotiales</taxon>
        <taxon>Helotiaceae</taxon>
        <taxon>Glarea</taxon>
    </lineage>
</organism>
<feature type="chain" id="PRO_5004519466" description="Secreted protein" evidence="1">
    <location>
        <begin position="19"/>
        <end position="207"/>
    </location>
</feature>
<protein>
    <recommendedName>
        <fullName evidence="4">Secreted protein</fullName>
    </recommendedName>
</protein>
<sequence>MVHYFLIYTLIFLKCISALTPPPENFTLTSITYAGTGCPAGSIAARLSPDRTKLILSTDGFAVQSGDPTYPASALRKICQVSIAHDYPTTHQYRIVAPKITGLINISKNVNATTNFAVYYPAFDSPIPAFKATIEGPTYGLTEWNLTQSQPEWPESGWSPCGGPSARTLNLNVQNRLYVKNVTVDEGRAEIYTFLFDLEWRNEYCHS</sequence>
<evidence type="ECO:0000313" key="2">
    <source>
        <dbReference type="EMBL" id="EPE34965.1"/>
    </source>
</evidence>